<evidence type="ECO:0000313" key="7">
    <source>
        <dbReference type="EMBL" id="KAG5661383.1"/>
    </source>
</evidence>
<feature type="compositionally biased region" description="Low complexity" evidence="5">
    <location>
        <begin position="811"/>
        <end position="832"/>
    </location>
</feature>
<dbReference type="PANTHER" id="PTHR24216">
    <property type="entry name" value="PAXILLIN-RELATED"/>
    <property type="match status" value="1"/>
</dbReference>
<dbReference type="SUPFAM" id="SSF57850">
    <property type="entry name" value="RING/U-box"/>
    <property type="match status" value="1"/>
</dbReference>
<keyword evidence="3" id="KW-0862">Zinc</keyword>
<dbReference type="InterPro" id="IPR001841">
    <property type="entry name" value="Znf_RING"/>
</dbReference>
<evidence type="ECO:0000256" key="1">
    <source>
        <dbReference type="ARBA" id="ARBA00022723"/>
    </source>
</evidence>
<feature type="compositionally biased region" description="Low complexity" evidence="5">
    <location>
        <begin position="687"/>
        <end position="696"/>
    </location>
</feature>
<dbReference type="InterPro" id="IPR017907">
    <property type="entry name" value="Znf_RING_CS"/>
</dbReference>
<feature type="compositionally biased region" description="Low complexity" evidence="5">
    <location>
        <begin position="601"/>
        <end position="618"/>
    </location>
</feature>
<keyword evidence="8" id="KW-1185">Reference proteome</keyword>
<evidence type="ECO:0000256" key="2">
    <source>
        <dbReference type="ARBA" id="ARBA00022771"/>
    </source>
</evidence>
<evidence type="ECO:0000256" key="5">
    <source>
        <dbReference type="SAM" id="MobiDB-lite"/>
    </source>
</evidence>
<feature type="region of interest" description="Disordered" evidence="5">
    <location>
        <begin position="22"/>
        <end position="67"/>
    </location>
</feature>
<dbReference type="PROSITE" id="PS00518">
    <property type="entry name" value="ZF_RING_1"/>
    <property type="match status" value="1"/>
</dbReference>
<proteinExistence type="predicted"/>
<dbReference type="Gene3D" id="3.30.40.10">
    <property type="entry name" value="Zinc/RING finger domain, C3HC4 (zinc finger)"/>
    <property type="match status" value="1"/>
</dbReference>
<protein>
    <recommendedName>
        <fullName evidence="6">RING-type domain-containing protein</fullName>
    </recommendedName>
</protein>
<gene>
    <name evidence="7" type="ORF">KAF25_005505</name>
</gene>
<feature type="region of interest" description="Disordered" evidence="5">
    <location>
        <begin position="601"/>
        <end position="702"/>
    </location>
</feature>
<dbReference type="PANTHER" id="PTHR24216:SF65">
    <property type="entry name" value="PAXILLIN-LIKE PROTEIN 1"/>
    <property type="match status" value="1"/>
</dbReference>
<reference evidence="7" key="1">
    <citation type="submission" date="2021-04" db="EMBL/GenBank/DDBJ databases">
        <title>Draft genome of Fusarium avenaceum strain F156N33, isolated from an atmospheric sample in Virginia.</title>
        <authorList>
            <person name="Yang S."/>
            <person name="Vinatzer B.A."/>
            <person name="Coleman J."/>
        </authorList>
    </citation>
    <scope>NUCLEOTIDE SEQUENCE</scope>
    <source>
        <strain evidence="7">F156N33</strain>
    </source>
</reference>
<feature type="compositionally biased region" description="Polar residues" evidence="5">
    <location>
        <begin position="633"/>
        <end position="672"/>
    </location>
</feature>
<keyword evidence="2 4" id="KW-0863">Zinc-finger</keyword>
<dbReference type="Proteomes" id="UP000782241">
    <property type="component" value="Unassembled WGS sequence"/>
</dbReference>
<accession>A0A9P7H7Q7</accession>
<evidence type="ECO:0000259" key="6">
    <source>
        <dbReference type="PROSITE" id="PS50089"/>
    </source>
</evidence>
<sequence length="1089" mass="120106">MKKLMHKIKGSKSGIKIQIQQQDVALPPDNYDQNQDTSKHVVNLQDPLLSKVPTPAPPPGPGPNRRDIVPPVSPQDDVGTFSGFDTWLSSFTPDSQEQNIVEMPVKQVYRDVLVMKGTPRFTPEECITIILNGVKKSSHAQKFSVMIQGPYFMTLKHVTRLLKAHGYEEPISAKHASLAVPQWNPDRAQPQEYQIFAVDESSCYDADAESGLLINKDESIADFEENIRRLRVRCKEDMVEVVSFPAKLDITFNSTLRLPEDGKVHNQPSGVGRIPVSNIAWISQKLQNSGNASLIEMARKGGVFFPLYQREAMFLSFKATNDNFAIRTFVGGVNAISGLPWNSPPSQRPSKQDYVSVPTQRFLDGIAVGQGTVRQFIAMPLGSGYSVEKQITGKEDVGGIQLELIPGNQWYVRPKFAQNTTPYETPRSLSEDTVILDWRFKELEDSGILDTSETAEPWVKIHSPVYMRHLYRSQIVQYQSNYLAWQPGSEVYMTAVYKLNLLLSYEQNGSHRTMGVEWAPWWTLEQCMQERSQAGAKIMGTDFNAWSMRLLYQGRPLQPCSRGEQAIEDNSILQVILLQPSPPGYSQGWDTGGRQWQQAPFPQQTYQSSSPFSSQISPVHPSSGQPGPGMQRPQHSSYPTQSTSPASPQYGHTSPNMSMSETYPSPGSSSPPQAHHVGQSPQFEGYSSPSSTSAPSQQYRRQYSPSAVVSAAELASASAESRPVASPGYQLPVAPGPAVLSSPGSARPQAFSQKFSSVLAEARRRDSRMRASNEQIYQKPPCGVPMRLNAEETYDSGHSVVEIVEGSGNQSLAPSSPSAPSSATTYSSPPRSDAATSWSSRPASTQPYPKPTDQTGWSMGIAAGSRIYQKINKDPFKSSAWCKHRTTMISVQILNSVAFESLTGMLAPPSPVTPEMYKQQGLPFFESYGESAITDGQDNLLGVKSVGELDSEGGNIQLNSRLNGSTKVACTCCRRMLCDSILRPCNHIFCSSCVFNYMRYNNVVFCRICNTHVSKLLGFSAPMALPGEDRVDFSDAKIITMDPFKGAVGFQSIYELDGGMHTQNSTVNHQMDGQNQGAYVQQTVYELST</sequence>
<evidence type="ECO:0000256" key="4">
    <source>
        <dbReference type="PROSITE-ProRule" id="PRU00175"/>
    </source>
</evidence>
<feature type="domain" description="RING-type" evidence="6">
    <location>
        <begin position="970"/>
        <end position="1010"/>
    </location>
</feature>
<dbReference type="AlphaFoldDB" id="A0A9P7H7Q7"/>
<name>A0A9P7H7Q7_9HYPO</name>
<feature type="region of interest" description="Disordered" evidence="5">
    <location>
        <begin position="808"/>
        <end position="856"/>
    </location>
</feature>
<evidence type="ECO:0000256" key="3">
    <source>
        <dbReference type="ARBA" id="ARBA00022833"/>
    </source>
</evidence>
<dbReference type="InterPro" id="IPR013083">
    <property type="entry name" value="Znf_RING/FYVE/PHD"/>
</dbReference>
<comment type="caution">
    <text evidence="7">The sequence shown here is derived from an EMBL/GenBank/DDBJ whole genome shotgun (WGS) entry which is preliminary data.</text>
</comment>
<dbReference type="PROSITE" id="PS50089">
    <property type="entry name" value="ZF_RING_2"/>
    <property type="match status" value="1"/>
</dbReference>
<keyword evidence="1" id="KW-0479">Metal-binding</keyword>
<dbReference type="GO" id="GO:0008270">
    <property type="term" value="F:zinc ion binding"/>
    <property type="evidence" value="ECO:0007669"/>
    <property type="project" value="UniProtKB-KW"/>
</dbReference>
<evidence type="ECO:0000313" key="8">
    <source>
        <dbReference type="Proteomes" id="UP000782241"/>
    </source>
</evidence>
<dbReference type="EMBL" id="JAGPUO010000007">
    <property type="protein sequence ID" value="KAG5661383.1"/>
    <property type="molecule type" value="Genomic_DNA"/>
</dbReference>
<organism evidence="7 8">
    <name type="scientific">Fusarium avenaceum</name>
    <dbReference type="NCBI Taxonomy" id="40199"/>
    <lineage>
        <taxon>Eukaryota</taxon>
        <taxon>Fungi</taxon>
        <taxon>Dikarya</taxon>
        <taxon>Ascomycota</taxon>
        <taxon>Pezizomycotina</taxon>
        <taxon>Sordariomycetes</taxon>
        <taxon>Hypocreomycetidae</taxon>
        <taxon>Hypocreales</taxon>
        <taxon>Nectriaceae</taxon>
        <taxon>Fusarium</taxon>
        <taxon>Fusarium tricinctum species complex</taxon>
    </lineage>
</organism>
<feature type="compositionally biased region" description="Polar residues" evidence="5">
    <location>
        <begin position="834"/>
        <end position="856"/>
    </location>
</feature>